<evidence type="ECO:0000313" key="9">
    <source>
        <dbReference type="Proteomes" id="UP000014227"/>
    </source>
</evidence>
<keyword evidence="1" id="KW-0547">Nucleotide-binding</keyword>
<dbReference type="FunCoup" id="S0EW66">
    <property type="interactions" value="3"/>
</dbReference>
<dbReference type="InParanoid" id="S0EW66"/>
<dbReference type="OrthoDB" id="9814088at2"/>
<dbReference type="PROSITE" id="PS51194">
    <property type="entry name" value="HELICASE_CTER"/>
    <property type="match status" value="1"/>
</dbReference>
<organism evidence="8 9">
    <name type="scientific">Chthonomonas calidirosea (strain DSM 23976 / ICMP 18418 / T49)</name>
    <dbReference type="NCBI Taxonomy" id="1303518"/>
    <lineage>
        <taxon>Bacteria</taxon>
        <taxon>Bacillati</taxon>
        <taxon>Armatimonadota</taxon>
        <taxon>Chthonomonadia</taxon>
        <taxon>Chthonomonadales</taxon>
        <taxon>Chthonomonadaceae</taxon>
        <taxon>Chthonomonas</taxon>
    </lineage>
</organism>
<dbReference type="GO" id="GO:0004386">
    <property type="term" value="F:helicase activity"/>
    <property type="evidence" value="ECO:0007669"/>
    <property type="project" value="UniProtKB-KW"/>
</dbReference>
<dbReference type="AlphaFoldDB" id="S0EW66"/>
<dbReference type="InterPro" id="IPR014001">
    <property type="entry name" value="Helicase_ATP-bd"/>
</dbReference>
<keyword evidence="2" id="KW-0378">Hydrolase</keyword>
<dbReference type="RefSeq" id="WP_016482192.1">
    <property type="nucleotide sequence ID" value="NC_021487.1"/>
</dbReference>
<dbReference type="PATRIC" id="fig|1303518.3.peg.816"/>
<gene>
    <name evidence="8" type="ORF">CCALI_00807</name>
</gene>
<dbReference type="Proteomes" id="UP000014227">
    <property type="component" value="Chromosome I"/>
</dbReference>
<dbReference type="Pfam" id="PF00176">
    <property type="entry name" value="SNF2-rel_dom"/>
    <property type="match status" value="1"/>
</dbReference>
<dbReference type="InterPro" id="IPR000330">
    <property type="entry name" value="SNF2_N"/>
</dbReference>
<evidence type="ECO:0000256" key="2">
    <source>
        <dbReference type="ARBA" id="ARBA00022801"/>
    </source>
</evidence>
<dbReference type="CDD" id="cd18793">
    <property type="entry name" value="SF2_C_SNF"/>
    <property type="match status" value="1"/>
</dbReference>
<dbReference type="InterPro" id="IPR038718">
    <property type="entry name" value="SNF2-like_sf"/>
</dbReference>
<dbReference type="GO" id="GO:0005524">
    <property type="term" value="F:ATP binding"/>
    <property type="evidence" value="ECO:0007669"/>
    <property type="project" value="UniProtKB-KW"/>
</dbReference>
<dbReference type="PROSITE" id="PS51192">
    <property type="entry name" value="HELICASE_ATP_BIND_1"/>
    <property type="match status" value="1"/>
</dbReference>
<evidence type="ECO:0000256" key="5">
    <source>
        <dbReference type="SAM" id="MobiDB-lite"/>
    </source>
</evidence>
<accession>S0EW66</accession>
<evidence type="ECO:0000256" key="1">
    <source>
        <dbReference type="ARBA" id="ARBA00022741"/>
    </source>
</evidence>
<reference evidence="9" key="1">
    <citation type="submission" date="2013-03" db="EMBL/GenBank/DDBJ databases">
        <title>Genome sequence of Chthonomonas calidirosea, the first sequenced genome from the Armatimonadetes phylum (formally candidate division OP10).</title>
        <authorList>
            <person name="Lee K.C.Y."/>
            <person name="Morgan X.C."/>
            <person name="Dunfield P.F."/>
            <person name="Tamas I."/>
            <person name="Houghton K.M."/>
            <person name="Vyssotski M."/>
            <person name="Ryan J.L.J."/>
            <person name="Lagutin K."/>
            <person name="McDonald I.R."/>
            <person name="Stott M.B."/>
        </authorList>
    </citation>
    <scope>NUCLEOTIDE SEQUENCE [LARGE SCALE GENOMIC DNA]</scope>
    <source>
        <strain evidence="9">DSM 23976 / ICMP 18418 / T49</strain>
    </source>
</reference>
<keyword evidence="3 8" id="KW-0347">Helicase</keyword>
<dbReference type="SMART" id="SM00487">
    <property type="entry name" value="DEXDc"/>
    <property type="match status" value="1"/>
</dbReference>
<dbReference type="SUPFAM" id="SSF52540">
    <property type="entry name" value="P-loop containing nucleoside triphosphate hydrolases"/>
    <property type="match status" value="1"/>
</dbReference>
<dbReference type="eggNOG" id="COG0553">
    <property type="taxonomic scope" value="Bacteria"/>
</dbReference>
<keyword evidence="9" id="KW-1185">Reference proteome</keyword>
<evidence type="ECO:0000259" key="6">
    <source>
        <dbReference type="PROSITE" id="PS51192"/>
    </source>
</evidence>
<dbReference type="Gene3D" id="3.40.50.300">
    <property type="entry name" value="P-loop containing nucleotide triphosphate hydrolases"/>
    <property type="match status" value="1"/>
</dbReference>
<dbReference type="EMBL" id="HF951689">
    <property type="protein sequence ID" value="CCW34632.1"/>
    <property type="molecule type" value="Genomic_DNA"/>
</dbReference>
<dbReference type="PANTHER" id="PTHR45766:SF6">
    <property type="entry name" value="SWI_SNF-RELATED MATRIX-ASSOCIATED ACTIN-DEPENDENT REGULATOR OF CHROMATIN SUBFAMILY A-LIKE PROTEIN 1"/>
    <property type="match status" value="1"/>
</dbReference>
<dbReference type="HOGENOM" id="CLU_009866_1_0_0"/>
<sequence>MTDMLIETNTRVVVRDRPWIVREVKKIADGHHLLTLEALDGEEPIRLPVSVPPEEPQPLPTEDLCFELRQLDSLISWSSSHRILAATLVRETGLLSGARFGRVALEAYQLAPTLRLLAKPRPSLLVADDVGLGKTIEAGLAMLELMARGRVRRVLVVAPPGLMEQWRAELLEKFGLVFQIVGNASDLAAAQETLPAGVSPWDALPYVITSIDYLKKETVQNRALRKRWDLIIVDEAHALAESGTPQNPYRTQRTRLGGALRNASRSLLLLTATPHNGYAHAFRSLVELVEPTLATFSGSPEDLRRRVETAMIRRMKRQIRRRVDGGEVPVFPQRKVEGLPVPLSGPEKELLEKVSSYCSRTARQAEGTDEAELVGFAMQIVKKRALSSRRALLTTIENRLEALAKAEAREEAPSHAELRDYQADLPLTESQSERTARRILRSAIPKDEKRRRSELQSLKSIWARLKKLPDRDAKIEALLAELKCVFADDPAEKVIVFTEYRDTLEAIRARIDADPDLADHYVILHGGLTRGQRLRRQELFERPEIRVLLATDAASEGLNLQHHCRRVIHVELPWNPNRLEQRNGRVDRYGQSREPIIRFLYYPDSPEDDVLRRLVEKIEQMAADRVSTPDILGLIQGQQDFWQELVRLDAEAGDAESGKQGLVRTFEDRTEQFVRDLQPLLLASGGVRR</sequence>
<dbReference type="InterPro" id="IPR027417">
    <property type="entry name" value="P-loop_NTPase"/>
</dbReference>
<dbReference type="CDD" id="cd18011">
    <property type="entry name" value="DEXDc_RapA"/>
    <property type="match status" value="1"/>
</dbReference>
<dbReference type="InterPro" id="IPR049730">
    <property type="entry name" value="SNF2/RAD54-like_C"/>
</dbReference>
<dbReference type="SMART" id="SM00490">
    <property type="entry name" value="HELICc"/>
    <property type="match status" value="1"/>
</dbReference>
<evidence type="ECO:0000256" key="4">
    <source>
        <dbReference type="ARBA" id="ARBA00022840"/>
    </source>
</evidence>
<feature type="domain" description="Helicase C-terminal" evidence="7">
    <location>
        <begin position="474"/>
        <end position="639"/>
    </location>
</feature>
<feature type="compositionally biased region" description="Basic and acidic residues" evidence="5">
    <location>
        <begin position="407"/>
        <end position="422"/>
    </location>
</feature>
<dbReference type="PANTHER" id="PTHR45766">
    <property type="entry name" value="DNA ANNEALING HELICASE AND ENDONUCLEASE ZRANB3 FAMILY MEMBER"/>
    <property type="match status" value="1"/>
</dbReference>
<dbReference type="GO" id="GO:0016787">
    <property type="term" value="F:hydrolase activity"/>
    <property type="evidence" value="ECO:0007669"/>
    <property type="project" value="UniProtKB-KW"/>
</dbReference>
<dbReference type="InterPro" id="IPR001650">
    <property type="entry name" value="Helicase_C-like"/>
</dbReference>
<feature type="region of interest" description="Disordered" evidence="5">
    <location>
        <begin position="407"/>
        <end position="436"/>
    </location>
</feature>
<dbReference type="STRING" id="454171.CP488_00344"/>
<protein>
    <submittedName>
        <fullName evidence="8">ERCC4-like helicases</fullName>
    </submittedName>
</protein>
<feature type="domain" description="Helicase ATP-binding" evidence="6">
    <location>
        <begin position="115"/>
        <end position="292"/>
    </location>
</feature>
<dbReference type="KEGG" id="ccz:CCALI_00807"/>
<evidence type="ECO:0000256" key="3">
    <source>
        <dbReference type="ARBA" id="ARBA00022806"/>
    </source>
</evidence>
<proteinExistence type="predicted"/>
<name>S0EW66_CHTCT</name>
<evidence type="ECO:0000259" key="7">
    <source>
        <dbReference type="PROSITE" id="PS51194"/>
    </source>
</evidence>
<dbReference type="InterPro" id="IPR057342">
    <property type="entry name" value="DEXDc_RapA"/>
</dbReference>
<evidence type="ECO:0000313" key="8">
    <source>
        <dbReference type="EMBL" id="CCW34632.1"/>
    </source>
</evidence>
<keyword evidence="4" id="KW-0067">ATP-binding</keyword>
<dbReference type="Pfam" id="PF00271">
    <property type="entry name" value="Helicase_C"/>
    <property type="match status" value="1"/>
</dbReference>
<dbReference type="Gene3D" id="3.40.50.10810">
    <property type="entry name" value="Tandem AAA-ATPase domain"/>
    <property type="match status" value="1"/>
</dbReference>